<name>A0ACC9D267_9FIRM</name>
<comment type="caution">
    <text evidence="1">The sequence shown here is derived from an EMBL/GenBank/DDBJ whole genome shotgun (WGS) entry which is preliminary data.</text>
</comment>
<reference evidence="1 2" key="1">
    <citation type="journal article" date="2017" name="Front. Microbiol.">
        <title>New Insights into the Diversity of the Genus Faecalibacterium.</title>
        <authorList>
            <person name="Benevides L."/>
            <person name="Burman S."/>
            <person name="Martin R."/>
            <person name="Robert V."/>
            <person name="Thomas M."/>
            <person name="Miquel S."/>
            <person name="Chain F."/>
            <person name="Sokol H."/>
            <person name="Bermudez-Humaran L.G."/>
            <person name="Morrison M."/>
            <person name="Langella P."/>
            <person name="Azevedo V.A."/>
            <person name="Chatel J.M."/>
            <person name="Soares S."/>
        </authorList>
    </citation>
    <scope>NUCLEOTIDE SEQUENCE [LARGE SCALE GENOMIC DNA]</scope>
    <source>
        <strain evidence="2">CNCM I-4541</strain>
    </source>
</reference>
<keyword evidence="1" id="KW-0548">Nucleotidyltransferase</keyword>
<evidence type="ECO:0000313" key="1">
    <source>
        <dbReference type="EMBL" id="PDX62218.1"/>
    </source>
</evidence>
<dbReference type="Proteomes" id="UP000220959">
    <property type="component" value="Unassembled WGS sequence"/>
</dbReference>
<accession>A0ACC9D267</accession>
<gene>
    <name evidence="1" type="primary">nadD</name>
    <name evidence="1" type="ORF">CGS49_02160</name>
</gene>
<protein>
    <submittedName>
        <fullName evidence="1">Nicotinate (Nicotinamide) nucleotide adenylyltransferase</fullName>
    </submittedName>
</protein>
<keyword evidence="1" id="KW-0808">Transferase</keyword>
<proteinExistence type="predicted"/>
<evidence type="ECO:0000313" key="2">
    <source>
        <dbReference type="Proteomes" id="UP000220959"/>
    </source>
</evidence>
<organism evidence="1 2">
    <name type="scientific">Faecalibacterium langellae</name>
    <dbReference type="NCBI Taxonomy" id="3435293"/>
    <lineage>
        <taxon>Bacteria</taxon>
        <taxon>Bacillati</taxon>
        <taxon>Bacillota</taxon>
        <taxon>Clostridia</taxon>
        <taxon>Eubacteriales</taxon>
        <taxon>Oscillospiraceae</taxon>
        <taxon>Faecalibacterium</taxon>
    </lineage>
</organism>
<sequence>MKILLYGGSFDPPHNGHLNNLRAAAARVRPDRVVVMPAGTSPFKQGTNASGALRLEMCGCFHALAGEPGSTVPQLEVSGWEIEQAEAGHRNYTVLTVEKLAREAPGAQLYLAIGSDMLLSFDGWYRWQDILRLAHLVVTSRHVGDDPQLHEKARQLDSTGARILFAPVEALPMASSELRARLAAGDPCEAELPETVRAVIRREGLYQNKKEDLSK</sequence>
<dbReference type="EMBL" id="NMTR01000004">
    <property type="protein sequence ID" value="PDX62218.1"/>
    <property type="molecule type" value="Genomic_DNA"/>
</dbReference>
<keyword evidence="2" id="KW-1185">Reference proteome</keyword>